<keyword evidence="8 22" id="KW-0812">Transmembrane</keyword>
<organism evidence="26 27">
    <name type="scientific">Ascaris lumbricoides</name>
    <name type="common">Giant roundworm</name>
    <dbReference type="NCBI Taxonomy" id="6252"/>
    <lineage>
        <taxon>Eukaryota</taxon>
        <taxon>Metazoa</taxon>
        <taxon>Ecdysozoa</taxon>
        <taxon>Nematoda</taxon>
        <taxon>Chromadorea</taxon>
        <taxon>Rhabditida</taxon>
        <taxon>Spirurina</taxon>
        <taxon>Ascaridomorpha</taxon>
        <taxon>Ascaridoidea</taxon>
        <taxon>Ascarididae</taxon>
        <taxon>Ascaris</taxon>
    </lineage>
</organism>
<evidence type="ECO:0000256" key="16">
    <source>
        <dbReference type="ARBA" id="ARBA00023136"/>
    </source>
</evidence>
<dbReference type="InterPro" id="IPR000333">
    <property type="entry name" value="TGFB_receptor"/>
</dbReference>
<dbReference type="PANTHER" id="PTHR23255:SF71">
    <property type="entry name" value="RECEPTOR PROTEIN SERINE_THREONINE KINASE"/>
    <property type="match status" value="1"/>
</dbReference>
<evidence type="ECO:0000256" key="18">
    <source>
        <dbReference type="PIRSR" id="PIRSR037393-1"/>
    </source>
</evidence>
<keyword evidence="15 22" id="KW-1133">Transmembrane helix</keyword>
<feature type="transmembrane region" description="Helical" evidence="22">
    <location>
        <begin position="154"/>
        <end position="180"/>
    </location>
</feature>
<evidence type="ECO:0000256" key="23">
    <source>
        <dbReference type="SAM" id="SignalP"/>
    </source>
</evidence>
<dbReference type="InterPro" id="IPR011009">
    <property type="entry name" value="Kinase-like_dom_sf"/>
</dbReference>
<dbReference type="GO" id="GO:0006950">
    <property type="term" value="P:response to stress"/>
    <property type="evidence" value="ECO:0007669"/>
    <property type="project" value="UniProtKB-ARBA"/>
</dbReference>
<dbReference type="InterPro" id="IPR008271">
    <property type="entry name" value="Ser/Thr_kinase_AS"/>
</dbReference>
<dbReference type="PROSITE" id="PS50011">
    <property type="entry name" value="PROTEIN_KINASE_DOM"/>
    <property type="match status" value="1"/>
</dbReference>
<dbReference type="EC" id="2.7.11.30" evidence="5"/>
<dbReference type="Pfam" id="PF08515">
    <property type="entry name" value="TGF_beta_GS"/>
    <property type="match status" value="1"/>
</dbReference>
<feature type="disulfide bond" evidence="20">
    <location>
        <begin position="114"/>
        <end position="128"/>
    </location>
</feature>
<dbReference type="InterPro" id="IPR000719">
    <property type="entry name" value="Prot_kinase_dom"/>
</dbReference>
<accession>A0A0M3I7U8</accession>
<evidence type="ECO:0000256" key="20">
    <source>
        <dbReference type="PIRSR" id="PIRSR037393-3"/>
    </source>
</evidence>
<evidence type="ECO:0000256" key="7">
    <source>
        <dbReference type="ARBA" id="ARBA00022679"/>
    </source>
</evidence>
<dbReference type="WBParaSite" id="ALUE_0001332301-mRNA-1">
    <property type="protein sequence ID" value="ALUE_0001332301-mRNA-1"/>
    <property type="gene ID" value="ALUE_0001332301"/>
</dbReference>
<dbReference type="GO" id="GO:0005886">
    <property type="term" value="C:plasma membrane"/>
    <property type="evidence" value="ECO:0007669"/>
    <property type="project" value="TreeGrafter"/>
</dbReference>
<feature type="binding site" evidence="19 21">
    <location>
        <position position="279"/>
    </location>
    <ligand>
        <name>ATP</name>
        <dbReference type="ChEBI" id="CHEBI:30616"/>
    </ligand>
</feature>
<dbReference type="InterPro" id="IPR045860">
    <property type="entry name" value="Snake_toxin-like_sf"/>
</dbReference>
<dbReference type="PROSITE" id="PS00108">
    <property type="entry name" value="PROTEIN_KINASE_ST"/>
    <property type="match status" value="1"/>
</dbReference>
<dbReference type="Gene3D" id="2.10.60.10">
    <property type="entry name" value="CD59"/>
    <property type="match status" value="1"/>
</dbReference>
<dbReference type="Pfam" id="PF07714">
    <property type="entry name" value="PK_Tyr_Ser-Thr"/>
    <property type="match status" value="1"/>
</dbReference>
<dbReference type="Gene3D" id="1.10.510.10">
    <property type="entry name" value="Transferase(Phosphotransferase) domain 1"/>
    <property type="match status" value="1"/>
</dbReference>
<reference evidence="27" key="1">
    <citation type="submission" date="2017-02" db="UniProtKB">
        <authorList>
            <consortium name="WormBaseParasite"/>
        </authorList>
    </citation>
    <scope>IDENTIFICATION</scope>
</reference>
<evidence type="ECO:0000256" key="19">
    <source>
        <dbReference type="PIRSR" id="PIRSR037393-2"/>
    </source>
</evidence>
<dbReference type="PIRSF" id="PIRSF037393">
    <property type="entry name" value="TGFRII"/>
    <property type="match status" value="1"/>
</dbReference>
<evidence type="ECO:0000256" key="1">
    <source>
        <dbReference type="ARBA" id="ARBA00001936"/>
    </source>
</evidence>
<dbReference type="PANTHER" id="PTHR23255">
    <property type="entry name" value="TRANSFORMING GROWTH FACTOR-BETA RECEPTOR TYPE I AND II"/>
    <property type="match status" value="1"/>
</dbReference>
<dbReference type="Gene3D" id="3.30.200.20">
    <property type="entry name" value="Phosphorylase Kinase, domain 1"/>
    <property type="match status" value="1"/>
</dbReference>
<name>A0A0M3I7U8_ASCLU</name>
<keyword evidence="10 23" id="KW-0732">Signal</keyword>
<evidence type="ECO:0000256" key="3">
    <source>
        <dbReference type="ARBA" id="ARBA00004479"/>
    </source>
</evidence>
<evidence type="ECO:0000256" key="4">
    <source>
        <dbReference type="ARBA" id="ARBA00009605"/>
    </source>
</evidence>
<keyword evidence="11 19" id="KW-0547">Nucleotide-binding</keyword>
<keyword evidence="9" id="KW-0479">Metal-binding</keyword>
<feature type="signal peptide" evidence="23">
    <location>
        <begin position="1"/>
        <end position="25"/>
    </location>
</feature>
<comment type="cofactor">
    <cofactor evidence="1">
        <name>Mn(2+)</name>
        <dbReference type="ChEBI" id="CHEBI:29035"/>
    </cofactor>
</comment>
<keyword evidence="20" id="KW-1015">Disulfide bond</keyword>
<keyword evidence="14" id="KW-0460">Magnesium</keyword>
<comment type="similarity">
    <text evidence="4">Belongs to the protein kinase superfamily. TKL Ser/Thr protein kinase family. TGFB receptor subfamily.</text>
</comment>
<dbReference type="SMART" id="SM00467">
    <property type="entry name" value="GS"/>
    <property type="match status" value="1"/>
</dbReference>
<dbReference type="InterPro" id="IPR017441">
    <property type="entry name" value="Protein_kinase_ATP_BS"/>
</dbReference>
<keyword evidence="12" id="KW-0418">Kinase</keyword>
<keyword evidence="17" id="KW-0675">Receptor</keyword>
<dbReference type="Proteomes" id="UP000036681">
    <property type="component" value="Unplaced"/>
</dbReference>
<evidence type="ECO:0000256" key="5">
    <source>
        <dbReference type="ARBA" id="ARBA00012401"/>
    </source>
</evidence>
<evidence type="ECO:0000313" key="26">
    <source>
        <dbReference type="Proteomes" id="UP000036681"/>
    </source>
</evidence>
<keyword evidence="26" id="KW-1185">Reference proteome</keyword>
<dbReference type="InterPro" id="IPR003605">
    <property type="entry name" value="GS_dom"/>
</dbReference>
<evidence type="ECO:0000256" key="17">
    <source>
        <dbReference type="ARBA" id="ARBA00023170"/>
    </source>
</evidence>
<keyword evidence="6" id="KW-0723">Serine/threonine-protein kinase</keyword>
<keyword evidence="13 19" id="KW-0067">ATP-binding</keyword>
<feature type="active site" description="Proton acceptor" evidence="18">
    <location>
        <position position="380"/>
    </location>
</feature>
<comment type="subcellular location">
    <subcellularLocation>
        <location evidence="3">Membrane</location>
        <topology evidence="3">Single-pass type I membrane protein</topology>
    </subcellularLocation>
</comment>
<proteinExistence type="inferred from homology"/>
<dbReference type="InterPro" id="IPR001245">
    <property type="entry name" value="Ser-Thr/Tyr_kinase_cat_dom"/>
</dbReference>
<evidence type="ECO:0000256" key="13">
    <source>
        <dbReference type="ARBA" id="ARBA00022840"/>
    </source>
</evidence>
<keyword evidence="7" id="KW-0808">Transferase</keyword>
<evidence type="ECO:0000256" key="11">
    <source>
        <dbReference type="ARBA" id="ARBA00022741"/>
    </source>
</evidence>
<dbReference type="GO" id="GO:0004675">
    <property type="term" value="F:transmembrane receptor protein serine/threonine kinase activity"/>
    <property type="evidence" value="ECO:0007669"/>
    <property type="project" value="UniProtKB-EC"/>
</dbReference>
<dbReference type="InterPro" id="IPR017194">
    <property type="entry name" value="Transform_growth_fac-b_typ-2"/>
</dbReference>
<feature type="domain" description="Protein kinase" evidence="24">
    <location>
        <begin position="252"/>
        <end position="540"/>
    </location>
</feature>
<dbReference type="SUPFAM" id="SSF56112">
    <property type="entry name" value="Protein kinase-like (PK-like)"/>
    <property type="match status" value="1"/>
</dbReference>
<comment type="cofactor">
    <cofactor evidence="2">
        <name>Mg(2+)</name>
        <dbReference type="ChEBI" id="CHEBI:18420"/>
    </cofactor>
</comment>
<sequence>MPHYVHNSCRICVVLLIALIFATNALNDTDDPGTAILQFMRRFEANLKYPVNLATDIMCNCTHAGCDAEVTRFLGNNFTHICRSTGGACYKRIIHDGTIIHACLSLEALPDLFCSTKQPMPDGSVMACCNNRSFCNGALNLQLPVQAETNSTRWRVVVIVVIVVVAVALVSGILLALAVVNKPLKQCIFYWLFRRPHAASTQGAGTEEMLLGSPSDDLAHLSDLLGNLDDSGTTGSGSGLPLLVQRTIARQIELHTEIGKGRFGEVWLGSWKGDPVAVKIFSSRDERSWNREVEVFQTNMLRHSNILRFIASDNKDTGTSMQLWLVTEYHAHGSLFDYLSENTISGPVMLQMLRSIANGLAFLHAEVPGMHSKPAIAHRDLKTKNILVKSNLTCVIADLGLAVRYINGELNLPDNNKCGTIRYLSPEVLSDSYPATQFDAYKMSDMYAVGLIIWEVATRCNANGDVQPYEPPYSKWVTRDPSIEEMRECVCVQKHRPTLRDSWKSDKVMSDIERMMMECWAESPSNRLTAMNVRIAVDRLANTLDWKLQTSS</sequence>
<dbReference type="GO" id="GO:0071363">
    <property type="term" value="P:cellular response to growth factor stimulus"/>
    <property type="evidence" value="ECO:0007669"/>
    <property type="project" value="TreeGrafter"/>
</dbReference>
<evidence type="ECO:0000256" key="10">
    <source>
        <dbReference type="ARBA" id="ARBA00022729"/>
    </source>
</evidence>
<keyword evidence="16 22" id="KW-0472">Membrane</keyword>
<feature type="chain" id="PRO_5005657055" description="receptor protein serine/threonine kinase" evidence="23">
    <location>
        <begin position="26"/>
        <end position="552"/>
    </location>
</feature>
<evidence type="ECO:0000256" key="2">
    <source>
        <dbReference type="ARBA" id="ARBA00001946"/>
    </source>
</evidence>
<evidence type="ECO:0000256" key="14">
    <source>
        <dbReference type="ARBA" id="ARBA00022842"/>
    </source>
</evidence>
<dbReference type="CDD" id="cd14056">
    <property type="entry name" value="STKc_TGFbR_I"/>
    <property type="match status" value="1"/>
</dbReference>
<feature type="domain" description="GS" evidence="25">
    <location>
        <begin position="222"/>
        <end position="251"/>
    </location>
</feature>
<dbReference type="FunFam" id="1.10.510.10:FF:000304">
    <property type="entry name" value="Receptor protein serine/threonine kinase"/>
    <property type="match status" value="1"/>
</dbReference>
<dbReference type="GO" id="GO:0046872">
    <property type="term" value="F:metal ion binding"/>
    <property type="evidence" value="ECO:0007669"/>
    <property type="project" value="InterPro"/>
</dbReference>
<evidence type="ECO:0000256" key="6">
    <source>
        <dbReference type="ARBA" id="ARBA00022527"/>
    </source>
</evidence>
<evidence type="ECO:0000256" key="12">
    <source>
        <dbReference type="ARBA" id="ARBA00022777"/>
    </source>
</evidence>
<dbReference type="AlphaFoldDB" id="A0A0M3I7U8"/>
<dbReference type="GO" id="GO:0005524">
    <property type="term" value="F:ATP binding"/>
    <property type="evidence" value="ECO:0007669"/>
    <property type="project" value="UniProtKB-UniRule"/>
</dbReference>
<dbReference type="GO" id="GO:0043235">
    <property type="term" value="C:receptor complex"/>
    <property type="evidence" value="ECO:0007669"/>
    <property type="project" value="InterPro"/>
</dbReference>
<dbReference type="PROSITE" id="PS00107">
    <property type="entry name" value="PROTEIN_KINASE_ATP"/>
    <property type="match status" value="1"/>
</dbReference>
<dbReference type="PROSITE" id="PS51256">
    <property type="entry name" value="GS"/>
    <property type="match status" value="1"/>
</dbReference>
<evidence type="ECO:0000259" key="24">
    <source>
        <dbReference type="PROSITE" id="PS50011"/>
    </source>
</evidence>
<evidence type="ECO:0000256" key="8">
    <source>
        <dbReference type="ARBA" id="ARBA00022692"/>
    </source>
</evidence>
<dbReference type="SMART" id="SM00220">
    <property type="entry name" value="S_TKc"/>
    <property type="match status" value="1"/>
</dbReference>
<evidence type="ECO:0000256" key="15">
    <source>
        <dbReference type="ARBA" id="ARBA00022989"/>
    </source>
</evidence>
<protein>
    <recommendedName>
        <fullName evidence="5">receptor protein serine/threonine kinase</fullName>
        <ecNumber evidence="5">2.7.11.30</ecNumber>
    </recommendedName>
</protein>
<evidence type="ECO:0000256" key="22">
    <source>
        <dbReference type="SAM" id="Phobius"/>
    </source>
</evidence>
<evidence type="ECO:0000256" key="21">
    <source>
        <dbReference type="PROSITE-ProRule" id="PRU10141"/>
    </source>
</evidence>
<evidence type="ECO:0000256" key="9">
    <source>
        <dbReference type="ARBA" id="ARBA00022723"/>
    </source>
</evidence>
<evidence type="ECO:0000259" key="25">
    <source>
        <dbReference type="PROSITE" id="PS51256"/>
    </source>
</evidence>
<evidence type="ECO:0000313" key="27">
    <source>
        <dbReference type="WBParaSite" id="ALUE_0001332301-mRNA-1"/>
    </source>
</evidence>